<dbReference type="InterPro" id="IPR039512">
    <property type="entry name" value="RCHY1_zinc-ribbon"/>
</dbReference>
<proteinExistence type="predicted"/>
<feature type="domain" description="RCHY1 zinc-ribbon" evidence="8">
    <location>
        <begin position="1"/>
        <end position="41"/>
    </location>
</feature>
<keyword evidence="3" id="KW-0479">Metal-binding</keyword>
<evidence type="ECO:0000256" key="6">
    <source>
        <dbReference type="ARBA" id="ARBA00022833"/>
    </source>
</evidence>
<evidence type="ECO:0000313" key="9">
    <source>
        <dbReference type="EnsemblPlants" id="PGSC0003DMT400079039"/>
    </source>
</evidence>
<dbReference type="GO" id="GO:0008270">
    <property type="term" value="F:zinc ion binding"/>
    <property type="evidence" value="ECO:0007669"/>
    <property type="project" value="UniProtKB-KW"/>
</dbReference>
<evidence type="ECO:0000256" key="7">
    <source>
        <dbReference type="ARBA" id="ARBA00023242"/>
    </source>
</evidence>
<dbReference type="Gene3D" id="2.20.28.10">
    <property type="match status" value="1"/>
</dbReference>
<dbReference type="Pfam" id="PF14599">
    <property type="entry name" value="zinc_ribbon_6"/>
    <property type="match status" value="1"/>
</dbReference>
<dbReference type="GO" id="GO:0005634">
    <property type="term" value="C:nucleus"/>
    <property type="evidence" value="ECO:0007669"/>
    <property type="project" value="UniProtKB-SubCell"/>
</dbReference>
<dbReference type="HOGENOM" id="CLU_3128063_0_0_1"/>
<dbReference type="PANTHER" id="PTHR21319">
    <property type="entry name" value="RING FINGER AND CHY ZINC FINGER DOMAIN-CONTAINING PROTEIN 1"/>
    <property type="match status" value="1"/>
</dbReference>
<comment type="subcellular location">
    <subcellularLocation>
        <location evidence="1">Nucleus</location>
    </subcellularLocation>
</comment>
<keyword evidence="4" id="KW-0863">Zinc-finger</keyword>
<accession>M1D153</accession>
<protein>
    <submittedName>
        <fullName evidence="9">Zinc finger family protein</fullName>
    </submittedName>
</protein>
<reference evidence="10" key="1">
    <citation type="journal article" date="2011" name="Nature">
        <title>Genome sequence and analysis of the tuber crop potato.</title>
        <authorList>
            <consortium name="The Potato Genome Sequencing Consortium"/>
        </authorList>
    </citation>
    <scope>NUCLEOTIDE SEQUENCE [LARGE SCALE GENOMIC DNA]</scope>
    <source>
        <strain evidence="10">cv. DM1-3 516 R44</strain>
    </source>
</reference>
<evidence type="ECO:0000256" key="4">
    <source>
        <dbReference type="ARBA" id="ARBA00022771"/>
    </source>
</evidence>
<evidence type="ECO:0000259" key="8">
    <source>
        <dbReference type="Pfam" id="PF14599"/>
    </source>
</evidence>
<name>M1D153_SOLTU</name>
<dbReference type="Gramene" id="PGSC0003DMT400079039">
    <property type="protein sequence ID" value="PGSC0003DMT400079039"/>
    <property type="gene ID" value="PGSC0003DMG400030762"/>
</dbReference>
<evidence type="ECO:0000256" key="5">
    <source>
        <dbReference type="ARBA" id="ARBA00022786"/>
    </source>
</evidence>
<dbReference type="ExpressionAtlas" id="M1D153">
    <property type="expression patterns" value="baseline"/>
</dbReference>
<sequence length="50" mass="5837">MPEDLRDKKVWILCNDCNDTTEVSFHIIGQKCRHCESYNTRMIASPVLPQ</sequence>
<reference evidence="9" key="2">
    <citation type="submission" date="2015-06" db="UniProtKB">
        <authorList>
            <consortium name="EnsemblPlants"/>
        </authorList>
    </citation>
    <scope>IDENTIFICATION</scope>
    <source>
        <strain evidence="9">DM1-3 516 R44</strain>
    </source>
</reference>
<organism evidence="9 10">
    <name type="scientific">Solanum tuberosum</name>
    <name type="common">Potato</name>
    <dbReference type="NCBI Taxonomy" id="4113"/>
    <lineage>
        <taxon>Eukaryota</taxon>
        <taxon>Viridiplantae</taxon>
        <taxon>Streptophyta</taxon>
        <taxon>Embryophyta</taxon>
        <taxon>Tracheophyta</taxon>
        <taxon>Spermatophyta</taxon>
        <taxon>Magnoliopsida</taxon>
        <taxon>eudicotyledons</taxon>
        <taxon>Gunneridae</taxon>
        <taxon>Pentapetalae</taxon>
        <taxon>asterids</taxon>
        <taxon>lamiids</taxon>
        <taxon>Solanales</taxon>
        <taxon>Solanaceae</taxon>
        <taxon>Solanoideae</taxon>
        <taxon>Solaneae</taxon>
        <taxon>Solanum</taxon>
    </lineage>
</organism>
<gene>
    <name evidence="9" type="primary">LOC102579560</name>
</gene>
<evidence type="ECO:0000256" key="2">
    <source>
        <dbReference type="ARBA" id="ARBA00004906"/>
    </source>
</evidence>
<evidence type="ECO:0000256" key="3">
    <source>
        <dbReference type="ARBA" id="ARBA00022723"/>
    </source>
</evidence>
<dbReference type="FunFam" id="2.20.28.10:FF:000009">
    <property type="entry name" value="RING finger and CHY zinc finger domain-containing protein 1"/>
    <property type="match status" value="1"/>
</dbReference>
<dbReference type="Proteomes" id="UP000011115">
    <property type="component" value="Unassembled WGS sequence"/>
</dbReference>
<dbReference type="EnsemblPlants" id="PGSC0003DMT400079039">
    <property type="protein sequence ID" value="PGSC0003DMT400079039"/>
    <property type="gene ID" value="PGSC0003DMG400030762"/>
</dbReference>
<dbReference type="PANTHER" id="PTHR21319:SF20">
    <property type="entry name" value="E3 UBIQUITIN-PROTEIN LIGASE MIEL1"/>
    <property type="match status" value="1"/>
</dbReference>
<evidence type="ECO:0000256" key="1">
    <source>
        <dbReference type="ARBA" id="ARBA00004123"/>
    </source>
</evidence>
<keyword evidence="6" id="KW-0862">Zinc</keyword>
<keyword evidence="10" id="KW-1185">Reference proteome</keyword>
<dbReference type="AlphaFoldDB" id="M1D153"/>
<keyword evidence="5" id="KW-0833">Ubl conjugation pathway</keyword>
<keyword evidence="7" id="KW-0539">Nucleus</keyword>
<comment type="pathway">
    <text evidence="2">Protein modification; protein ubiquitination.</text>
</comment>
<evidence type="ECO:0000313" key="10">
    <source>
        <dbReference type="Proteomes" id="UP000011115"/>
    </source>
</evidence>